<feature type="compositionally biased region" description="Polar residues" evidence="1">
    <location>
        <begin position="23"/>
        <end position="40"/>
    </location>
</feature>
<protein>
    <submittedName>
        <fullName evidence="2">Uncharacterized protein</fullName>
    </submittedName>
</protein>
<sequence>MRYGDGQNVKSRRRKIQVPAGKSVTSADFDSTLDKGNQADNDLERRMETLDEDSDPDMNLPLINSIPIMEKAQDHFSDSDPDMNLPLINSIPIMEKAQDHFSDEDSEMDTSLPNFTDKSENKSVTNNSSASVCFEGKLFRCVPPISLDLIEKGASGVFSDKISK</sequence>
<proteinExistence type="predicted"/>
<evidence type="ECO:0000313" key="3">
    <source>
        <dbReference type="Proteomes" id="UP001458880"/>
    </source>
</evidence>
<feature type="region of interest" description="Disordered" evidence="1">
    <location>
        <begin position="100"/>
        <end position="127"/>
    </location>
</feature>
<dbReference type="Proteomes" id="UP001458880">
    <property type="component" value="Unassembled WGS sequence"/>
</dbReference>
<dbReference type="EMBL" id="JASPKY010000159">
    <property type="protein sequence ID" value="KAK9729604.1"/>
    <property type="molecule type" value="Genomic_DNA"/>
</dbReference>
<feature type="compositionally biased region" description="Polar residues" evidence="1">
    <location>
        <begin position="109"/>
        <end position="127"/>
    </location>
</feature>
<dbReference type="AlphaFoldDB" id="A0AAW1L7B9"/>
<comment type="caution">
    <text evidence="2">The sequence shown here is derived from an EMBL/GenBank/DDBJ whole genome shotgun (WGS) entry which is preliminary data.</text>
</comment>
<evidence type="ECO:0000313" key="2">
    <source>
        <dbReference type="EMBL" id="KAK9729604.1"/>
    </source>
</evidence>
<evidence type="ECO:0000256" key="1">
    <source>
        <dbReference type="SAM" id="MobiDB-lite"/>
    </source>
</evidence>
<accession>A0AAW1L7B9</accession>
<gene>
    <name evidence="2" type="ORF">QE152_g15840</name>
</gene>
<reference evidence="2 3" key="1">
    <citation type="journal article" date="2024" name="BMC Genomics">
        <title>De novo assembly and annotation of Popillia japonica's genome with initial clues to its potential as an invasive pest.</title>
        <authorList>
            <person name="Cucini C."/>
            <person name="Boschi S."/>
            <person name="Funari R."/>
            <person name="Cardaioli E."/>
            <person name="Iannotti N."/>
            <person name="Marturano G."/>
            <person name="Paoli F."/>
            <person name="Bruttini M."/>
            <person name="Carapelli A."/>
            <person name="Frati F."/>
            <person name="Nardi F."/>
        </authorList>
    </citation>
    <scope>NUCLEOTIDE SEQUENCE [LARGE SCALE GENOMIC DNA]</scope>
    <source>
        <strain evidence="2">DMR45628</strain>
    </source>
</reference>
<name>A0AAW1L7B9_POPJA</name>
<organism evidence="2 3">
    <name type="scientific">Popillia japonica</name>
    <name type="common">Japanese beetle</name>
    <dbReference type="NCBI Taxonomy" id="7064"/>
    <lineage>
        <taxon>Eukaryota</taxon>
        <taxon>Metazoa</taxon>
        <taxon>Ecdysozoa</taxon>
        <taxon>Arthropoda</taxon>
        <taxon>Hexapoda</taxon>
        <taxon>Insecta</taxon>
        <taxon>Pterygota</taxon>
        <taxon>Neoptera</taxon>
        <taxon>Endopterygota</taxon>
        <taxon>Coleoptera</taxon>
        <taxon>Polyphaga</taxon>
        <taxon>Scarabaeiformia</taxon>
        <taxon>Scarabaeidae</taxon>
        <taxon>Rutelinae</taxon>
        <taxon>Popillia</taxon>
    </lineage>
</organism>
<keyword evidence="3" id="KW-1185">Reference proteome</keyword>
<feature type="region of interest" description="Disordered" evidence="1">
    <location>
        <begin position="1"/>
        <end position="61"/>
    </location>
</feature>